<keyword evidence="23" id="KW-1185">Reference proteome</keyword>
<evidence type="ECO:0000256" key="19">
    <source>
        <dbReference type="ARBA" id="ARBA00033667"/>
    </source>
</evidence>
<evidence type="ECO:0000256" key="17">
    <source>
        <dbReference type="ARBA" id="ARBA00023180"/>
    </source>
</evidence>
<dbReference type="GO" id="GO:0030424">
    <property type="term" value="C:axon"/>
    <property type="evidence" value="ECO:0007669"/>
    <property type="project" value="TreeGrafter"/>
</dbReference>
<dbReference type="InterPro" id="IPR003644">
    <property type="entry name" value="Calx_beta"/>
</dbReference>
<name>A0A8W8LP20_MAGGI</name>
<dbReference type="GO" id="GO:0046872">
    <property type="term" value="F:metal ion binding"/>
    <property type="evidence" value="ECO:0007669"/>
    <property type="project" value="UniProtKB-KW"/>
</dbReference>
<evidence type="ECO:0000256" key="4">
    <source>
        <dbReference type="ARBA" id="ARBA00022449"/>
    </source>
</evidence>
<keyword evidence="3" id="KW-0813">Transport</keyword>
<evidence type="ECO:0000256" key="11">
    <source>
        <dbReference type="ARBA" id="ARBA00022837"/>
    </source>
</evidence>
<evidence type="ECO:0000256" key="3">
    <source>
        <dbReference type="ARBA" id="ARBA00022448"/>
    </source>
</evidence>
<dbReference type="Pfam" id="PF03160">
    <property type="entry name" value="Calx-beta"/>
    <property type="match status" value="1"/>
</dbReference>
<comment type="subcellular location">
    <subcellularLocation>
        <location evidence="1">Cell membrane</location>
        <topology evidence="1">Multi-pass membrane protein</topology>
    </subcellularLocation>
</comment>
<dbReference type="InterPro" id="IPR038081">
    <property type="entry name" value="CalX-like_sf"/>
</dbReference>
<feature type="transmembrane region" description="Helical" evidence="20">
    <location>
        <begin position="186"/>
        <end position="206"/>
    </location>
</feature>
<keyword evidence="16 20" id="KW-0472">Membrane</keyword>
<feature type="transmembrane region" description="Helical" evidence="20">
    <location>
        <begin position="738"/>
        <end position="758"/>
    </location>
</feature>
<evidence type="ECO:0000256" key="15">
    <source>
        <dbReference type="ARBA" id="ARBA00023065"/>
    </source>
</evidence>
<evidence type="ECO:0000313" key="23">
    <source>
        <dbReference type="Proteomes" id="UP000005408"/>
    </source>
</evidence>
<dbReference type="InterPro" id="IPR044880">
    <property type="entry name" value="NCX_ion-bd_dom_sf"/>
</dbReference>
<keyword evidence="7 20" id="KW-0812">Transmembrane</keyword>
<keyword evidence="12" id="KW-0112">Calmodulin-binding</keyword>
<dbReference type="PANTHER" id="PTHR11878:SF76">
    <property type="entry name" value="CALX-BETA DOMAIN-CONTAINING PROTEIN"/>
    <property type="match status" value="1"/>
</dbReference>
<dbReference type="SMART" id="SM00237">
    <property type="entry name" value="Calx_beta"/>
    <property type="match status" value="2"/>
</dbReference>
<dbReference type="GO" id="GO:0007154">
    <property type="term" value="P:cell communication"/>
    <property type="evidence" value="ECO:0007669"/>
    <property type="project" value="InterPro"/>
</dbReference>
<comment type="catalytic activity">
    <reaction evidence="19">
        <text>Ca(2+)(in) + 3 Na(+)(out) = Ca(2+)(out) + 3 Na(+)(in)</text>
        <dbReference type="Rhea" id="RHEA:69955"/>
        <dbReference type="ChEBI" id="CHEBI:29101"/>
        <dbReference type="ChEBI" id="CHEBI:29108"/>
    </reaction>
</comment>
<keyword evidence="13 20" id="KW-1133">Transmembrane helix</keyword>
<keyword evidence="17" id="KW-0325">Glycoprotein</keyword>
<feature type="domain" description="Calx-beta" evidence="21">
    <location>
        <begin position="322"/>
        <end position="421"/>
    </location>
</feature>
<keyword evidence="14" id="KW-0915">Sodium</keyword>
<sequence length="806" mass="88517">MTTCPTSYTCSDKGLILPLVSEATWPIGARATIYLIGLLWSFMAIAIIADIFMSAIAQITSYTQRVKIPDASETGYKEIEVRRWNGTVANLTLMALGSSAPEILLSIIEIVFNDFKSGELGPSTVVGSAAFNLMVICGVCVIGIPSSETRRIKKLKVFAITAVFSVLAYVWLIIILVVNTPDFVDLWEAIVTLLLFPILVIFAYILDKDYFGSSSVDDEEAGLEVVTRADRDNLLSQEHADKQVIVEMLRRLKSNPDADEKEIARLTAHLMEQNQPHDRAWYRSNAIRKMTGGTPLTTPLTDKSSELLETLLIAEEAGGDPDFIHLSEGGKKAIIEFESPSTAVIEKEGRVRINIIRHGNLDRRVIFRVETIDGTAEATSDYKPLKETKVFEPKETLLPIDIEIIDDNVWEPDEVFFIRMTLEPDQQAVLGKHPVTQVTILNDDEPGTIQFANPSFLFKESVGCAQIKVERSNGCDGRIVAKWKTKDITAVGGRDYENTSGEVVFEHGELTKMIEINIKDDLEFEKDENFEVDLIEVDGGAKLGKLKRCVVTIVNDDEFAGFVDRIADLTNANLDALRVGKQTWAKQFEEALNVNGGDLETATAFSYILHFMTFGFKSIFALIPPATIWGGWLCFIVSLCCIGLLTAIVADLANVFGCLIGLEPEVTAITFVALGTSLPDLFASKAASTMEKHADSAIGNVTGSNSVNVFLGLGLAWVVASIYWTSQGVSFEVPAGSLGFSVVVFTICAIVTLILIVVRRFVGVFGNAELGGPKTPKMISGIFMISLWLVYVLLASLQTYEYIEGF</sequence>
<feature type="transmembrane region" description="Helical" evidence="20">
    <location>
        <begin position="707"/>
        <end position="726"/>
    </location>
</feature>
<dbReference type="Gene3D" id="1.20.1420.30">
    <property type="entry name" value="NCX, central ion-binding region"/>
    <property type="match status" value="2"/>
</dbReference>
<dbReference type="Pfam" id="PF01699">
    <property type="entry name" value="Na_Ca_ex"/>
    <property type="match status" value="2"/>
</dbReference>
<evidence type="ECO:0000256" key="10">
    <source>
        <dbReference type="ARBA" id="ARBA00022737"/>
    </source>
</evidence>
<dbReference type="SUPFAM" id="SSF141072">
    <property type="entry name" value="CalX-like"/>
    <property type="match status" value="2"/>
</dbReference>
<keyword evidence="6" id="KW-0109">Calcium transport</keyword>
<dbReference type="InterPro" id="IPR032452">
    <property type="entry name" value="Na_Ca_Ex_C-exten"/>
</dbReference>
<keyword evidence="15" id="KW-0406">Ion transport</keyword>
<reference evidence="22" key="1">
    <citation type="submission" date="2022-08" db="UniProtKB">
        <authorList>
            <consortium name="EnsemblMetazoa"/>
        </authorList>
    </citation>
    <scope>IDENTIFICATION</scope>
    <source>
        <strain evidence="22">05x7-T-G4-1.051#20</strain>
    </source>
</reference>
<keyword evidence="18" id="KW-0739">Sodium transport</keyword>
<dbReference type="Pfam" id="PF16494">
    <property type="entry name" value="Na_Ca_ex_C"/>
    <property type="match status" value="1"/>
</dbReference>
<keyword evidence="4" id="KW-0050">Antiport</keyword>
<feature type="transmembrane region" description="Helical" evidence="20">
    <location>
        <begin position="91"/>
        <end position="112"/>
    </location>
</feature>
<evidence type="ECO:0000256" key="13">
    <source>
        <dbReference type="ARBA" id="ARBA00022989"/>
    </source>
</evidence>
<keyword evidence="8" id="KW-0479">Metal-binding</keyword>
<evidence type="ECO:0000256" key="16">
    <source>
        <dbReference type="ARBA" id="ARBA00023136"/>
    </source>
</evidence>
<feature type="transmembrane region" description="Helical" evidence="20">
    <location>
        <begin position="124"/>
        <end position="145"/>
    </location>
</feature>
<evidence type="ECO:0000256" key="18">
    <source>
        <dbReference type="ARBA" id="ARBA00023201"/>
    </source>
</evidence>
<dbReference type="GO" id="GO:0042383">
    <property type="term" value="C:sarcolemma"/>
    <property type="evidence" value="ECO:0007669"/>
    <property type="project" value="TreeGrafter"/>
</dbReference>
<dbReference type="GO" id="GO:0098794">
    <property type="term" value="C:postsynapse"/>
    <property type="evidence" value="ECO:0007669"/>
    <property type="project" value="TreeGrafter"/>
</dbReference>
<feature type="domain" description="Calx-beta" evidence="21">
    <location>
        <begin position="436"/>
        <end position="535"/>
    </location>
</feature>
<keyword evidence="5" id="KW-1003">Cell membrane</keyword>
<dbReference type="InterPro" id="IPR004836">
    <property type="entry name" value="Na_Ca_Ex"/>
</dbReference>
<evidence type="ECO:0000256" key="8">
    <source>
        <dbReference type="ARBA" id="ARBA00022723"/>
    </source>
</evidence>
<feature type="transmembrane region" description="Helical" evidence="20">
    <location>
        <begin position="779"/>
        <end position="800"/>
    </location>
</feature>
<evidence type="ECO:0000313" key="22">
    <source>
        <dbReference type="EnsemblMetazoa" id="G2895.1:cds"/>
    </source>
</evidence>
<dbReference type="OMA" id="CMVGLKD"/>
<dbReference type="EnsemblMetazoa" id="G2895.1">
    <property type="protein sequence ID" value="G2895.1:cds"/>
    <property type="gene ID" value="G2895"/>
</dbReference>
<feature type="transmembrane region" description="Helical" evidence="20">
    <location>
        <begin position="157"/>
        <end position="180"/>
    </location>
</feature>
<keyword evidence="11" id="KW-0106">Calcium</keyword>
<dbReference type="PANTHER" id="PTHR11878">
    <property type="entry name" value="SODIUM/CALCIUM EXCHANGER"/>
    <property type="match status" value="1"/>
</dbReference>
<keyword evidence="10" id="KW-0677">Repeat</keyword>
<evidence type="ECO:0000256" key="14">
    <source>
        <dbReference type="ARBA" id="ARBA00023053"/>
    </source>
</evidence>
<dbReference type="GO" id="GO:0098703">
    <property type="term" value="P:calcium ion import across plasma membrane"/>
    <property type="evidence" value="ECO:0007669"/>
    <property type="project" value="TreeGrafter"/>
</dbReference>
<feature type="transmembrane region" description="Helical" evidence="20">
    <location>
        <begin position="629"/>
        <end position="650"/>
    </location>
</feature>
<dbReference type="PRINTS" id="PR01259">
    <property type="entry name" value="NACAEXCHNGR"/>
</dbReference>
<dbReference type="GO" id="GO:0005516">
    <property type="term" value="F:calmodulin binding"/>
    <property type="evidence" value="ECO:0007669"/>
    <property type="project" value="UniProtKB-KW"/>
</dbReference>
<dbReference type="InterPro" id="IPR004837">
    <property type="entry name" value="NaCa_Exmemb"/>
</dbReference>
<evidence type="ECO:0000256" key="7">
    <source>
        <dbReference type="ARBA" id="ARBA00022692"/>
    </source>
</evidence>
<evidence type="ECO:0000256" key="12">
    <source>
        <dbReference type="ARBA" id="ARBA00022860"/>
    </source>
</evidence>
<evidence type="ECO:0000256" key="2">
    <source>
        <dbReference type="ARBA" id="ARBA00007489"/>
    </source>
</evidence>
<evidence type="ECO:0000256" key="20">
    <source>
        <dbReference type="SAM" id="Phobius"/>
    </source>
</evidence>
<dbReference type="InterPro" id="IPR051171">
    <property type="entry name" value="CaCA"/>
</dbReference>
<protein>
    <recommendedName>
        <fullName evidence="21">Calx-beta domain-containing protein</fullName>
    </recommendedName>
</protein>
<dbReference type="AlphaFoldDB" id="A0A8W8LP20"/>
<keyword evidence="9" id="KW-0732">Signal</keyword>
<proteinExistence type="inferred from homology"/>
<comment type="similarity">
    <text evidence="2">Belongs to the Ca(2+):cation antiporter (CaCA) (TC 2.A.19) family. SLC8 subfamily.</text>
</comment>
<evidence type="ECO:0000256" key="6">
    <source>
        <dbReference type="ARBA" id="ARBA00022568"/>
    </source>
</evidence>
<feature type="transmembrane region" description="Helical" evidence="20">
    <location>
        <begin position="604"/>
        <end position="623"/>
    </location>
</feature>
<evidence type="ECO:0000259" key="21">
    <source>
        <dbReference type="SMART" id="SM00237"/>
    </source>
</evidence>
<dbReference type="OrthoDB" id="418484at2759"/>
<evidence type="ECO:0000256" key="1">
    <source>
        <dbReference type="ARBA" id="ARBA00004651"/>
    </source>
</evidence>
<evidence type="ECO:0000256" key="9">
    <source>
        <dbReference type="ARBA" id="ARBA00022729"/>
    </source>
</evidence>
<dbReference type="Gene3D" id="2.60.40.2030">
    <property type="match status" value="2"/>
</dbReference>
<feature type="transmembrane region" description="Helical" evidence="20">
    <location>
        <begin position="33"/>
        <end position="57"/>
    </location>
</feature>
<accession>A0A8W8LP20</accession>
<dbReference type="GO" id="GO:0005432">
    <property type="term" value="F:calcium:sodium antiporter activity"/>
    <property type="evidence" value="ECO:0007669"/>
    <property type="project" value="InterPro"/>
</dbReference>
<evidence type="ECO:0000256" key="5">
    <source>
        <dbReference type="ARBA" id="ARBA00022475"/>
    </source>
</evidence>
<organism evidence="22 23">
    <name type="scientific">Magallana gigas</name>
    <name type="common">Pacific oyster</name>
    <name type="synonym">Crassostrea gigas</name>
    <dbReference type="NCBI Taxonomy" id="29159"/>
    <lineage>
        <taxon>Eukaryota</taxon>
        <taxon>Metazoa</taxon>
        <taxon>Spiralia</taxon>
        <taxon>Lophotrochozoa</taxon>
        <taxon>Mollusca</taxon>
        <taxon>Bivalvia</taxon>
        <taxon>Autobranchia</taxon>
        <taxon>Pteriomorphia</taxon>
        <taxon>Ostreida</taxon>
        <taxon>Ostreoidea</taxon>
        <taxon>Ostreidae</taxon>
        <taxon>Magallana</taxon>
    </lineage>
</organism>
<dbReference type="Proteomes" id="UP000005408">
    <property type="component" value="Unassembled WGS sequence"/>
</dbReference>